<accession>A0A6J5D9Y8</accession>
<reference evidence="1 2" key="1">
    <citation type="submission" date="2019-09" db="EMBL/GenBank/DDBJ databases">
        <authorList>
            <person name="Depoorter E."/>
        </authorList>
    </citation>
    <scope>NUCLEOTIDE SEQUENCE [LARGE SCALE GENOMIC DNA]</scope>
    <source>
        <strain evidence="1">LMG 30113</strain>
    </source>
</reference>
<keyword evidence="2" id="KW-1185">Reference proteome</keyword>
<gene>
    <name evidence="1" type="ORF">BPA30113_00098</name>
</gene>
<sequence>MYGRRRSHHFVILMSLIPSASSRRKFLAAAPAVAAAPLLSACGGDDIASAPIADGALAAQMAAKLTAQLGDAATAGAIVPAMTDVGFTWDLPTVPAAQIGAIVAYSFGNRPNAASGNTSSTGGNQSALPDPGPVNEALADAVYRIRQLKPVKVYAQWEIARFLVSKYGMGADVLSSVEPVIASDGSIVYLSTAGVAAVAVSRAGGAAAMGAVAVVGHRDHAKRCIQTSQQAGMKAAAVAEVSLPTTYDPQSGQPWTRNRSLYLVHDMYAQMLARAMTATMQAFPKG</sequence>
<dbReference type="AlphaFoldDB" id="A0A6J5D9Y8"/>
<protein>
    <submittedName>
        <fullName evidence="1">Lipoprotein</fullName>
    </submittedName>
</protein>
<organism evidence="1 2">
    <name type="scientific">Burkholderia paludis</name>
    <dbReference type="NCBI Taxonomy" id="1506587"/>
    <lineage>
        <taxon>Bacteria</taxon>
        <taxon>Pseudomonadati</taxon>
        <taxon>Pseudomonadota</taxon>
        <taxon>Betaproteobacteria</taxon>
        <taxon>Burkholderiales</taxon>
        <taxon>Burkholderiaceae</taxon>
        <taxon>Burkholderia</taxon>
        <taxon>Burkholderia cepacia complex</taxon>
    </lineage>
</organism>
<evidence type="ECO:0000313" key="2">
    <source>
        <dbReference type="Proteomes" id="UP000494330"/>
    </source>
</evidence>
<keyword evidence="1" id="KW-0449">Lipoprotein</keyword>
<proteinExistence type="predicted"/>
<dbReference type="PROSITE" id="PS51318">
    <property type="entry name" value="TAT"/>
    <property type="match status" value="1"/>
</dbReference>
<evidence type="ECO:0000313" key="1">
    <source>
        <dbReference type="EMBL" id="VWB08699.1"/>
    </source>
</evidence>
<dbReference type="InterPro" id="IPR006311">
    <property type="entry name" value="TAT_signal"/>
</dbReference>
<dbReference type="EMBL" id="CABVQD010000001">
    <property type="protein sequence ID" value="VWB08699.1"/>
    <property type="molecule type" value="Genomic_DNA"/>
</dbReference>
<name>A0A6J5D9Y8_9BURK</name>
<dbReference type="Proteomes" id="UP000494330">
    <property type="component" value="Unassembled WGS sequence"/>
</dbReference>